<name>A0A5N4AS48_PHOPY</name>
<protein>
    <recommendedName>
        <fullName evidence="18">Cytochrome P450</fullName>
    </recommendedName>
</protein>
<dbReference type="PRINTS" id="PR00463">
    <property type="entry name" value="EP450I"/>
</dbReference>
<feature type="transmembrane region" description="Helical" evidence="15">
    <location>
        <begin position="706"/>
        <end position="725"/>
    </location>
</feature>
<proteinExistence type="inferred from homology"/>
<evidence type="ECO:0000256" key="8">
    <source>
        <dbReference type="ARBA" id="ARBA00022824"/>
    </source>
</evidence>
<comment type="subcellular location">
    <subcellularLocation>
        <location evidence="4">Endoplasmic reticulum membrane</location>
        <topology evidence="4">Peripheral membrane protein</topology>
    </subcellularLocation>
    <subcellularLocation>
        <location evidence="3">Microsome membrane</location>
        <topology evidence="3">Peripheral membrane protein</topology>
    </subcellularLocation>
</comment>
<evidence type="ECO:0000256" key="3">
    <source>
        <dbReference type="ARBA" id="ARBA00004174"/>
    </source>
</evidence>
<evidence type="ECO:0000313" key="17">
    <source>
        <dbReference type="Proteomes" id="UP000327044"/>
    </source>
</evidence>
<dbReference type="Gene3D" id="1.10.630.10">
    <property type="entry name" value="Cytochrome P450"/>
    <property type="match status" value="2"/>
</dbReference>
<accession>A0A5N4AS48</accession>
<dbReference type="GO" id="GO:0005789">
    <property type="term" value="C:endoplasmic reticulum membrane"/>
    <property type="evidence" value="ECO:0007669"/>
    <property type="project" value="UniProtKB-SubCell"/>
</dbReference>
<evidence type="ECO:0000256" key="10">
    <source>
        <dbReference type="ARBA" id="ARBA00023002"/>
    </source>
</evidence>
<keyword evidence="6 14" id="KW-0349">Heme</keyword>
<evidence type="ECO:0000256" key="15">
    <source>
        <dbReference type="SAM" id="Phobius"/>
    </source>
</evidence>
<keyword evidence="9" id="KW-0492">Microsome</keyword>
<dbReference type="GO" id="GO:0016705">
    <property type="term" value="F:oxidoreductase activity, acting on paired donors, with incorporation or reduction of molecular oxygen"/>
    <property type="evidence" value="ECO:0007669"/>
    <property type="project" value="InterPro"/>
</dbReference>
<dbReference type="EMBL" id="VVIM01000005">
    <property type="protein sequence ID" value="KAB0800038.1"/>
    <property type="molecule type" value="Genomic_DNA"/>
</dbReference>
<dbReference type="CDD" id="cd20628">
    <property type="entry name" value="CYP4"/>
    <property type="match status" value="1"/>
</dbReference>
<dbReference type="SUPFAM" id="SSF48264">
    <property type="entry name" value="Cytochrome P450"/>
    <property type="match status" value="2"/>
</dbReference>
<evidence type="ECO:0000256" key="1">
    <source>
        <dbReference type="ARBA" id="ARBA00001971"/>
    </source>
</evidence>
<evidence type="ECO:0000256" key="2">
    <source>
        <dbReference type="ARBA" id="ARBA00003690"/>
    </source>
</evidence>
<dbReference type="GO" id="GO:0020037">
    <property type="term" value="F:heme binding"/>
    <property type="evidence" value="ECO:0007669"/>
    <property type="project" value="InterPro"/>
</dbReference>
<reference evidence="16 17" key="1">
    <citation type="journal article" date="2018" name="Elife">
        <title>Firefly genomes illuminate parallel origins of bioluminescence in beetles.</title>
        <authorList>
            <person name="Fallon T.R."/>
            <person name="Lower S.E."/>
            <person name="Chang C.H."/>
            <person name="Bessho-Uehara M."/>
            <person name="Martin G.J."/>
            <person name="Bewick A.J."/>
            <person name="Behringer M."/>
            <person name="Debat H.J."/>
            <person name="Wong I."/>
            <person name="Day J.C."/>
            <person name="Suvorov A."/>
            <person name="Silva C.J."/>
            <person name="Stanger-Hall K.F."/>
            <person name="Hall D.W."/>
            <person name="Schmitz R.J."/>
            <person name="Nelson D.R."/>
            <person name="Lewis S.M."/>
            <person name="Shigenobu S."/>
            <person name="Bybee S.M."/>
            <person name="Larracuente A.M."/>
            <person name="Oba Y."/>
            <person name="Weng J.K."/>
        </authorList>
    </citation>
    <scope>NUCLEOTIDE SEQUENCE [LARGE SCALE GENOMIC DNA]</scope>
    <source>
        <strain evidence="16">1611_PpyrPB1</strain>
        <tissue evidence="16">Whole body</tissue>
    </source>
</reference>
<dbReference type="InterPro" id="IPR050196">
    <property type="entry name" value="Cytochrome_P450_Monoox"/>
</dbReference>
<dbReference type="GO" id="GO:0004497">
    <property type="term" value="F:monooxygenase activity"/>
    <property type="evidence" value="ECO:0007669"/>
    <property type="project" value="UniProtKB-KW"/>
</dbReference>
<evidence type="ECO:0000256" key="9">
    <source>
        <dbReference type="ARBA" id="ARBA00022848"/>
    </source>
</evidence>
<dbReference type="InParanoid" id="A0A5N4AS48"/>
<evidence type="ECO:0000256" key="4">
    <source>
        <dbReference type="ARBA" id="ARBA00004406"/>
    </source>
</evidence>
<dbReference type="InterPro" id="IPR001128">
    <property type="entry name" value="Cyt_P450"/>
</dbReference>
<dbReference type="PROSITE" id="PS00086">
    <property type="entry name" value="CYTOCHROME_P450"/>
    <property type="match status" value="2"/>
</dbReference>
<evidence type="ECO:0008006" key="18">
    <source>
        <dbReference type="Google" id="ProtNLM"/>
    </source>
</evidence>
<keyword evidence="12" id="KW-0503">Monooxygenase</keyword>
<comment type="caution">
    <text evidence="16">The sequence shown here is derived from an EMBL/GenBank/DDBJ whole genome shotgun (WGS) entry which is preliminary data.</text>
</comment>
<evidence type="ECO:0000313" key="16">
    <source>
        <dbReference type="EMBL" id="KAB0800038.1"/>
    </source>
</evidence>
<evidence type="ECO:0000256" key="12">
    <source>
        <dbReference type="ARBA" id="ARBA00023033"/>
    </source>
</evidence>
<feature type="binding site" description="axial binding residue" evidence="14">
    <location>
        <position position="434"/>
    </location>
    <ligand>
        <name>heme</name>
        <dbReference type="ChEBI" id="CHEBI:30413"/>
    </ligand>
    <ligandPart>
        <name>Fe</name>
        <dbReference type="ChEBI" id="CHEBI:18248"/>
    </ligandPart>
</feature>
<dbReference type="GO" id="GO:0005506">
    <property type="term" value="F:iron ion binding"/>
    <property type="evidence" value="ECO:0007669"/>
    <property type="project" value="InterPro"/>
</dbReference>
<gene>
    <name evidence="16" type="ORF">PPYR_07918</name>
</gene>
<sequence length="1190" mass="137429">MLHLGVSVYVIYALIACILVYTILGIRNQLVTWFRCVLFVLRLTGPPVVPLFGNLLSVRSGTGIKFIKFLIALRKYERSLLGLWISVLPAVGVGDPKHIQIILSSTKTAGKNFFYEFMHTFLGKGLLTKNGHEWKTHRKFIQPCFHKRVLEQFIPTFKESSDLLVEKLSNKNEVNITTYINECVLNIIHCAFLGIPVRDQTAKKSSPFNKGQLVLLQRLIRPWYMLDFIYQFSSISKSESNQQLTLQQFVKQTLDSRRKATNKGKMCLLEYFLEISEKHSQFSEENVIDEICTFMLAGQDSVGSAVSFTLYCLAKHAEVQEKVVEEMNRVFKDHPGISMESLDDLVYMKQCIKESLRLYPSVPVIARKLVEDVQIDKYKLPAGLNVLISPITTHRLEYYYPNPHKFDPDRFSSENEATLHPYAFLPFSTGPRNCIGYEFAYLEMKTMIATVLRNFKITLPRDYDLEPSYRFLVVIDLIKERFGQTKLLIELYYVRDLLSLILNRNSNITLNELYDNLPIEYRRIEECREILYRYIQKTSLTTDHIKNLDIIEENDLLYVETRVLNNPKLNTVNRVLLLPGDNFLVRQLIWDEHDKNQHVGISTIVTLLRPQFWIPKVLQNVKKVIKILEALVNSRPLTYISEDPYDLCPITPDLFLHELRNQELPEFQNLAGRAAYLCELRQEFKKLSKSATSGEIHFIRMTMTHFLFSYPVMVLLTVMVTLGLLKLKCWLRCVYLVSRLPGPPVTSLVGNTTILTTTTETIKTFLSLSKLYGPLVRLWVCLVPFVVVNNPSDIKAIMANANQTHKNFLYTLLDKFFGHGILTSSGAKWKHDRKLIEPFFHRMTLNSFITTFAESSELVVDGLQDKSEVKITDLINICVRGILHHTMMGIPLSDHETKLRSPFVTGHPFIISRFQRPLYLIENLYRFSSLSNNETQQQTSFKEFAREILDKRRRSENNLEWCLLDHLIRVANTTGEFTDEDIVDQICTFMLSGQDTIAGAVTFTLYNLAKHPETQQKVVEELETVFNKHSFISLRSLNEMVYLQQCINESLRLFPSIPLISKKLVEDVQLENCTLPAGLNILILPIAVHRLEEYHPDPENFNPDRFSRGNVKALHPYSFIPFSAGPRNCIGYKLAYMEIKTIIATILRHYVISVPSDHELELSYKVVLRAKRMVMTFTKAVKYMFCNVGL</sequence>
<dbReference type="InterPro" id="IPR036396">
    <property type="entry name" value="Cyt_P450_sf"/>
</dbReference>
<dbReference type="Proteomes" id="UP000327044">
    <property type="component" value="Unassembled WGS sequence"/>
</dbReference>
<evidence type="ECO:0000256" key="13">
    <source>
        <dbReference type="ARBA" id="ARBA00023136"/>
    </source>
</evidence>
<evidence type="ECO:0000256" key="14">
    <source>
        <dbReference type="PIRSR" id="PIRSR602401-1"/>
    </source>
</evidence>
<dbReference type="PANTHER" id="PTHR24291:SF177">
    <property type="entry name" value="CYTOCHROME P450 4AA1-RELATED"/>
    <property type="match status" value="1"/>
</dbReference>
<keyword evidence="8" id="KW-0256">Endoplasmic reticulum</keyword>
<dbReference type="Pfam" id="PF00067">
    <property type="entry name" value="p450"/>
    <property type="match status" value="2"/>
</dbReference>
<comment type="function">
    <text evidence="2">May be involved in the metabolism of insect hormones and in the breakdown of synthetic insecticides.</text>
</comment>
<keyword evidence="15" id="KW-1133">Transmembrane helix</keyword>
<comment type="cofactor">
    <cofactor evidence="1 14">
        <name>heme</name>
        <dbReference type="ChEBI" id="CHEBI:30413"/>
    </cofactor>
</comment>
<keyword evidence="15" id="KW-0812">Transmembrane</keyword>
<dbReference type="FunFam" id="1.10.630.10:FF:000035">
    <property type="entry name" value="CYtochrome P450 family"/>
    <property type="match status" value="2"/>
</dbReference>
<dbReference type="InterPro" id="IPR002401">
    <property type="entry name" value="Cyt_P450_E_grp-I"/>
</dbReference>
<dbReference type="PANTHER" id="PTHR24291">
    <property type="entry name" value="CYTOCHROME P450 FAMILY 4"/>
    <property type="match status" value="1"/>
</dbReference>
<evidence type="ECO:0000256" key="7">
    <source>
        <dbReference type="ARBA" id="ARBA00022723"/>
    </source>
</evidence>
<evidence type="ECO:0000256" key="11">
    <source>
        <dbReference type="ARBA" id="ARBA00023004"/>
    </source>
</evidence>
<dbReference type="InterPro" id="IPR017972">
    <property type="entry name" value="Cyt_P450_CS"/>
</dbReference>
<keyword evidence="7 14" id="KW-0479">Metal-binding</keyword>
<keyword evidence="11 14" id="KW-0408">Iron</keyword>
<dbReference type="PRINTS" id="PR00385">
    <property type="entry name" value="P450"/>
</dbReference>
<organism evidence="16 17">
    <name type="scientific">Photinus pyralis</name>
    <name type="common">Common eastern firefly</name>
    <name type="synonym">Lampyris pyralis</name>
    <dbReference type="NCBI Taxonomy" id="7054"/>
    <lineage>
        <taxon>Eukaryota</taxon>
        <taxon>Metazoa</taxon>
        <taxon>Ecdysozoa</taxon>
        <taxon>Arthropoda</taxon>
        <taxon>Hexapoda</taxon>
        <taxon>Insecta</taxon>
        <taxon>Pterygota</taxon>
        <taxon>Neoptera</taxon>
        <taxon>Endopterygota</taxon>
        <taxon>Coleoptera</taxon>
        <taxon>Polyphaga</taxon>
        <taxon>Elateriformia</taxon>
        <taxon>Elateroidea</taxon>
        <taxon>Lampyridae</taxon>
        <taxon>Lampyrinae</taxon>
        <taxon>Photinus</taxon>
    </lineage>
</organism>
<keyword evidence="13 15" id="KW-0472">Membrane</keyword>
<comment type="similarity">
    <text evidence="5">Belongs to the cytochrome P450 family.</text>
</comment>
<dbReference type="AlphaFoldDB" id="A0A5N4AS48"/>
<evidence type="ECO:0000256" key="6">
    <source>
        <dbReference type="ARBA" id="ARBA00022617"/>
    </source>
</evidence>
<keyword evidence="17" id="KW-1185">Reference proteome</keyword>
<feature type="transmembrane region" description="Helical" evidence="15">
    <location>
        <begin position="6"/>
        <end position="26"/>
    </location>
</feature>
<evidence type="ECO:0000256" key="5">
    <source>
        <dbReference type="ARBA" id="ARBA00010617"/>
    </source>
</evidence>
<keyword evidence="10" id="KW-0560">Oxidoreductase</keyword>